<gene>
    <name evidence="2" type="ORF">AVDCRST_MAG30-1312</name>
</gene>
<feature type="compositionally biased region" description="Basic and acidic residues" evidence="1">
    <location>
        <begin position="68"/>
        <end position="145"/>
    </location>
</feature>
<organism evidence="2">
    <name type="scientific">uncultured Solirubrobacteraceae bacterium</name>
    <dbReference type="NCBI Taxonomy" id="1162706"/>
    <lineage>
        <taxon>Bacteria</taxon>
        <taxon>Bacillati</taxon>
        <taxon>Actinomycetota</taxon>
        <taxon>Thermoleophilia</taxon>
        <taxon>Solirubrobacterales</taxon>
        <taxon>Solirubrobacteraceae</taxon>
        <taxon>environmental samples</taxon>
    </lineage>
</organism>
<feature type="compositionally biased region" description="Basic and acidic residues" evidence="1">
    <location>
        <begin position="343"/>
        <end position="364"/>
    </location>
</feature>
<dbReference type="AlphaFoldDB" id="A0A6J4S5E3"/>
<name>A0A6J4S5E3_9ACTN</name>
<sequence length="378" mass="41026">MSCLLLADEGGRAPDLDHGHAGARFDDRLLIVGPSRPDLALELHRPGIGTHRLEDGRLPADQRGGSRLRGERRAQVRLGDRAQGEQEDGRGHEEGHERERGPEPERGDEGRHERAAGERREEEAEREDLPHREQRGQDHPDDPFVHAESLFRPAGLRWRSSSGRRHSARPDFAGARPWAMSQECTNPLQHVVGEPGREALPRTAQVPADRCARQVDHRAGDRLDGSAVRAPVQGTGDAGERALEGRVDRVDAGAERLVGCGVEQVAPAQDEQQPGVVGVVVGEVERRPRHRDRGLDGVVGMLAVGGHDGVREPLESAQPGGGEDPVAAAEPVVEGAGRGAAGLRDRGDRDAARPPLEREPARGVEDRVGRVLAWWSHI</sequence>
<feature type="region of interest" description="Disordered" evidence="1">
    <location>
        <begin position="49"/>
        <end position="145"/>
    </location>
</feature>
<feature type="compositionally biased region" description="Low complexity" evidence="1">
    <location>
        <begin position="324"/>
        <end position="335"/>
    </location>
</feature>
<dbReference type="EMBL" id="CADCVS010000191">
    <property type="protein sequence ID" value="CAA9490008.1"/>
    <property type="molecule type" value="Genomic_DNA"/>
</dbReference>
<feature type="compositionally biased region" description="Basic and acidic residues" evidence="1">
    <location>
        <begin position="49"/>
        <end position="60"/>
    </location>
</feature>
<evidence type="ECO:0000256" key="1">
    <source>
        <dbReference type="SAM" id="MobiDB-lite"/>
    </source>
</evidence>
<protein>
    <submittedName>
        <fullName evidence="2">Uncharacterized protein</fullName>
    </submittedName>
</protein>
<feature type="region of interest" description="Disordered" evidence="1">
    <location>
        <begin position="309"/>
        <end position="364"/>
    </location>
</feature>
<reference evidence="2" key="1">
    <citation type="submission" date="2020-02" db="EMBL/GenBank/DDBJ databases">
        <authorList>
            <person name="Meier V. D."/>
        </authorList>
    </citation>
    <scope>NUCLEOTIDE SEQUENCE</scope>
    <source>
        <strain evidence="2">AVDCRST_MAG30</strain>
    </source>
</reference>
<proteinExistence type="predicted"/>
<evidence type="ECO:0000313" key="2">
    <source>
        <dbReference type="EMBL" id="CAA9490008.1"/>
    </source>
</evidence>
<accession>A0A6J4S5E3</accession>